<protein>
    <recommendedName>
        <fullName evidence="3">Retrotransposon Copia-like N-terminal domain-containing protein</fullName>
    </recommendedName>
</protein>
<dbReference type="OrthoDB" id="2688180at2759"/>
<sequence length="99" mass="11207">SRLYDILSLENDGSNFQMWKYRINMILDVRGLWELVDGTQTTAPDVSVDPNGHADWLARDKEAHAQITLTLKDEPLSGVLYASTAAEVWKKLCGHYEGR</sequence>
<keyword evidence="2" id="KW-1185">Reference proteome</keyword>
<evidence type="ECO:0008006" key="3">
    <source>
        <dbReference type="Google" id="ProtNLM"/>
    </source>
</evidence>
<dbReference type="Proteomes" id="UP000054018">
    <property type="component" value="Unassembled WGS sequence"/>
</dbReference>
<gene>
    <name evidence="1" type="ORF">PISMIDRAFT_76563</name>
</gene>
<feature type="non-terminal residue" evidence="1">
    <location>
        <position position="1"/>
    </location>
</feature>
<organism evidence="1 2">
    <name type="scientific">Pisolithus microcarpus 441</name>
    <dbReference type="NCBI Taxonomy" id="765257"/>
    <lineage>
        <taxon>Eukaryota</taxon>
        <taxon>Fungi</taxon>
        <taxon>Dikarya</taxon>
        <taxon>Basidiomycota</taxon>
        <taxon>Agaricomycotina</taxon>
        <taxon>Agaricomycetes</taxon>
        <taxon>Agaricomycetidae</taxon>
        <taxon>Boletales</taxon>
        <taxon>Sclerodermatineae</taxon>
        <taxon>Pisolithaceae</taxon>
        <taxon>Pisolithus</taxon>
    </lineage>
</organism>
<dbReference type="AlphaFoldDB" id="A0A0C9YIN4"/>
<feature type="non-terminal residue" evidence="1">
    <location>
        <position position="99"/>
    </location>
</feature>
<name>A0A0C9YIN4_9AGAM</name>
<dbReference type="Pfam" id="PF14223">
    <property type="entry name" value="Retrotran_gag_2"/>
    <property type="match status" value="1"/>
</dbReference>
<accession>A0A0C9YIN4</accession>
<proteinExistence type="predicted"/>
<reference evidence="2" key="2">
    <citation type="submission" date="2015-01" db="EMBL/GenBank/DDBJ databases">
        <title>Evolutionary Origins and Diversification of the Mycorrhizal Mutualists.</title>
        <authorList>
            <consortium name="DOE Joint Genome Institute"/>
            <consortium name="Mycorrhizal Genomics Consortium"/>
            <person name="Kohler A."/>
            <person name="Kuo A."/>
            <person name="Nagy L.G."/>
            <person name="Floudas D."/>
            <person name="Copeland A."/>
            <person name="Barry K.W."/>
            <person name="Cichocki N."/>
            <person name="Veneault-Fourrey C."/>
            <person name="LaButti K."/>
            <person name="Lindquist E.A."/>
            <person name="Lipzen A."/>
            <person name="Lundell T."/>
            <person name="Morin E."/>
            <person name="Murat C."/>
            <person name="Riley R."/>
            <person name="Ohm R."/>
            <person name="Sun H."/>
            <person name="Tunlid A."/>
            <person name="Henrissat B."/>
            <person name="Grigoriev I.V."/>
            <person name="Hibbett D.S."/>
            <person name="Martin F."/>
        </authorList>
    </citation>
    <scope>NUCLEOTIDE SEQUENCE [LARGE SCALE GENOMIC DNA]</scope>
    <source>
        <strain evidence="2">441</strain>
    </source>
</reference>
<evidence type="ECO:0000313" key="1">
    <source>
        <dbReference type="EMBL" id="KIK13649.1"/>
    </source>
</evidence>
<evidence type="ECO:0000313" key="2">
    <source>
        <dbReference type="Proteomes" id="UP000054018"/>
    </source>
</evidence>
<reference evidence="1 2" key="1">
    <citation type="submission" date="2014-04" db="EMBL/GenBank/DDBJ databases">
        <authorList>
            <consortium name="DOE Joint Genome Institute"/>
            <person name="Kuo A."/>
            <person name="Kohler A."/>
            <person name="Costa M.D."/>
            <person name="Nagy L.G."/>
            <person name="Floudas D."/>
            <person name="Copeland A."/>
            <person name="Barry K.W."/>
            <person name="Cichocki N."/>
            <person name="Veneault-Fourrey C."/>
            <person name="LaButti K."/>
            <person name="Lindquist E.A."/>
            <person name="Lipzen A."/>
            <person name="Lundell T."/>
            <person name="Morin E."/>
            <person name="Murat C."/>
            <person name="Sun H."/>
            <person name="Tunlid A."/>
            <person name="Henrissat B."/>
            <person name="Grigoriev I.V."/>
            <person name="Hibbett D.S."/>
            <person name="Martin F."/>
            <person name="Nordberg H.P."/>
            <person name="Cantor M.N."/>
            <person name="Hua S.X."/>
        </authorList>
    </citation>
    <scope>NUCLEOTIDE SEQUENCE [LARGE SCALE GENOMIC DNA]</scope>
    <source>
        <strain evidence="1 2">441</strain>
    </source>
</reference>
<dbReference type="EMBL" id="KN833982">
    <property type="protein sequence ID" value="KIK13649.1"/>
    <property type="molecule type" value="Genomic_DNA"/>
</dbReference>
<dbReference type="HOGENOM" id="CLU_2352317_0_0_1"/>